<keyword evidence="2" id="KW-1185">Reference proteome</keyword>
<evidence type="ECO:0000313" key="1">
    <source>
        <dbReference type="EMBL" id="QQZ59915.1"/>
    </source>
</evidence>
<dbReference type="EMBL" id="CP068595">
    <property type="protein sequence ID" value="QQZ59915.1"/>
    <property type="molecule type" value="Genomic_DNA"/>
</dbReference>
<sequence>MEKGNLFFRKSRNPESEVEKVNLITHGLAATVGHENQVKSECIFGKIVPWIRGRFNIGETSRNLI</sequence>
<protein>
    <submittedName>
        <fullName evidence="1">Uncharacterized protein</fullName>
    </submittedName>
</protein>
<dbReference type="AlphaFoldDB" id="A0A974P9U5"/>
<dbReference type="RefSeq" id="WP_202676562.1">
    <property type="nucleotide sequence ID" value="NZ_CP068595.1"/>
</dbReference>
<reference evidence="1 2" key="1">
    <citation type="submission" date="2021-01" db="EMBL/GenBank/DDBJ databases">
        <title>Whole genome sequence of Paenibacillus sonchi LMG 24727 for comparative genomics.</title>
        <authorList>
            <person name="Lee G."/>
            <person name="Kim M.-J."/>
            <person name="Lim K."/>
            <person name="Shin J.-H."/>
        </authorList>
    </citation>
    <scope>NUCLEOTIDE SEQUENCE [LARGE SCALE GENOMIC DNA]</scope>
    <source>
        <strain evidence="1 2">LMG 24727</strain>
    </source>
</reference>
<organism evidence="1 2">
    <name type="scientific">Paenibacillus sonchi</name>
    <dbReference type="NCBI Taxonomy" id="373687"/>
    <lineage>
        <taxon>Bacteria</taxon>
        <taxon>Bacillati</taxon>
        <taxon>Bacillota</taxon>
        <taxon>Bacilli</taxon>
        <taxon>Bacillales</taxon>
        <taxon>Paenibacillaceae</taxon>
        <taxon>Paenibacillus</taxon>
        <taxon>Paenibacillus sonchi group</taxon>
    </lineage>
</organism>
<gene>
    <name evidence="1" type="ORF">JI735_25565</name>
</gene>
<evidence type="ECO:0000313" key="2">
    <source>
        <dbReference type="Proteomes" id="UP000595841"/>
    </source>
</evidence>
<dbReference type="Proteomes" id="UP000595841">
    <property type="component" value="Chromosome"/>
</dbReference>
<accession>A0A974P9U5</accession>
<name>A0A974P9U5_9BACL</name>
<proteinExistence type="predicted"/>
<dbReference type="KEGG" id="pson:JI735_25565"/>